<dbReference type="PANTHER" id="PTHR44216:SF3">
    <property type="entry name" value="PROTEIN O-MANNOSYL-TRANSFERASE TMTC2"/>
    <property type="match status" value="1"/>
</dbReference>
<accession>A0ABR8MAY8</accession>
<dbReference type="PROSITE" id="PS50005">
    <property type="entry name" value="TPR"/>
    <property type="match status" value="1"/>
</dbReference>
<reference evidence="3 4" key="1">
    <citation type="submission" date="2020-09" db="EMBL/GenBank/DDBJ databases">
        <title>novel species in genus Nocardioides.</title>
        <authorList>
            <person name="Zhang G."/>
        </authorList>
    </citation>
    <scope>NUCLEOTIDE SEQUENCE [LARGE SCALE GENOMIC DNA]</scope>
    <source>
        <strain evidence="3 4">19197</strain>
    </source>
</reference>
<protein>
    <submittedName>
        <fullName evidence="3">Tetratricopeptide repeat protein</fullName>
    </submittedName>
</protein>
<evidence type="ECO:0000256" key="2">
    <source>
        <dbReference type="SAM" id="Phobius"/>
    </source>
</evidence>
<organism evidence="3 4">
    <name type="scientific">Nocardioides hwasunensis</name>
    <dbReference type="NCBI Taxonomy" id="397258"/>
    <lineage>
        <taxon>Bacteria</taxon>
        <taxon>Bacillati</taxon>
        <taxon>Actinomycetota</taxon>
        <taxon>Actinomycetes</taxon>
        <taxon>Propionibacteriales</taxon>
        <taxon>Nocardioidaceae</taxon>
        <taxon>Nocardioides</taxon>
    </lineage>
</organism>
<sequence>MGAVDGGGADWRALARAESLLDLRRHAEAEAAFRDVLSRDPGSVPALLGLGRALNHLDRQDEAEEVVRSALAMGPEHPGAHHVLVDVLCERHDGPAALAAAESGLRLAPHDHASHYQHARALLAQPRPRVRDAYEAALRAVDLAPHDPDVHNLVGICLDALGNRPAAQLAFRNALAIDPVHTLAQNNLAATEIDSGRLRRAAGLLRAAVGNDPQDRRLHDNLDVVVLVLGRRVVLSLLGAAIVLGALLVNEAPWWTRALSGAAYVVVVAVLVRGVRDLLPPGVGQWGRGMWSRTQWRGKYLVGLLALLSLGVLLLAFAPHPVAAAAGIVLATVLRVLGLVCVLGWIGMALVNLVRGR</sequence>
<dbReference type="InterPro" id="IPR019734">
    <property type="entry name" value="TPR_rpt"/>
</dbReference>
<feature type="transmembrane region" description="Helical" evidence="2">
    <location>
        <begin position="261"/>
        <end position="279"/>
    </location>
</feature>
<dbReference type="InterPro" id="IPR052384">
    <property type="entry name" value="TMTC_O-mannosyltransferase"/>
</dbReference>
<feature type="transmembrane region" description="Helical" evidence="2">
    <location>
        <begin position="224"/>
        <end position="249"/>
    </location>
</feature>
<keyword evidence="2" id="KW-0472">Membrane</keyword>
<dbReference type="SUPFAM" id="SSF48452">
    <property type="entry name" value="TPR-like"/>
    <property type="match status" value="1"/>
</dbReference>
<dbReference type="RefSeq" id="WP_191197652.1">
    <property type="nucleotide sequence ID" value="NZ_BAAAPA010000002.1"/>
</dbReference>
<feature type="transmembrane region" description="Helical" evidence="2">
    <location>
        <begin position="324"/>
        <end position="351"/>
    </location>
</feature>
<evidence type="ECO:0000313" key="4">
    <source>
        <dbReference type="Proteomes" id="UP000649289"/>
    </source>
</evidence>
<keyword evidence="1" id="KW-0802">TPR repeat</keyword>
<dbReference type="PANTHER" id="PTHR44216">
    <property type="entry name" value="PROTEIN O-MANNOSYL-TRANSFERASE TMTC2"/>
    <property type="match status" value="1"/>
</dbReference>
<proteinExistence type="predicted"/>
<dbReference type="Gene3D" id="1.25.40.10">
    <property type="entry name" value="Tetratricopeptide repeat domain"/>
    <property type="match status" value="1"/>
</dbReference>
<name>A0ABR8MAY8_9ACTN</name>
<keyword evidence="4" id="KW-1185">Reference proteome</keyword>
<feature type="transmembrane region" description="Helical" evidence="2">
    <location>
        <begin position="300"/>
        <end position="318"/>
    </location>
</feature>
<gene>
    <name evidence="3" type="ORF">IEZ25_01685</name>
</gene>
<dbReference type="InterPro" id="IPR011990">
    <property type="entry name" value="TPR-like_helical_dom_sf"/>
</dbReference>
<feature type="repeat" description="TPR" evidence="1">
    <location>
        <begin position="44"/>
        <end position="77"/>
    </location>
</feature>
<keyword evidence="2" id="KW-0812">Transmembrane</keyword>
<comment type="caution">
    <text evidence="3">The sequence shown here is derived from an EMBL/GenBank/DDBJ whole genome shotgun (WGS) entry which is preliminary data.</text>
</comment>
<evidence type="ECO:0000256" key="1">
    <source>
        <dbReference type="PROSITE-ProRule" id="PRU00339"/>
    </source>
</evidence>
<dbReference type="Proteomes" id="UP000649289">
    <property type="component" value="Unassembled WGS sequence"/>
</dbReference>
<evidence type="ECO:0000313" key="3">
    <source>
        <dbReference type="EMBL" id="MBD3913310.1"/>
    </source>
</evidence>
<keyword evidence="2" id="KW-1133">Transmembrane helix</keyword>
<dbReference type="Pfam" id="PF13432">
    <property type="entry name" value="TPR_16"/>
    <property type="match status" value="2"/>
</dbReference>
<dbReference type="EMBL" id="JACXYY010000001">
    <property type="protein sequence ID" value="MBD3913310.1"/>
    <property type="molecule type" value="Genomic_DNA"/>
</dbReference>
<dbReference type="SMART" id="SM00028">
    <property type="entry name" value="TPR"/>
    <property type="match status" value="4"/>
</dbReference>